<keyword evidence="2" id="KW-0378">Hydrolase</keyword>
<organism evidence="2 3">
    <name type="scientific">Sporosarcina contaminans</name>
    <dbReference type="NCBI Taxonomy" id="633403"/>
    <lineage>
        <taxon>Bacteria</taxon>
        <taxon>Bacillati</taxon>
        <taxon>Bacillota</taxon>
        <taxon>Bacilli</taxon>
        <taxon>Bacillales</taxon>
        <taxon>Caryophanaceae</taxon>
        <taxon>Sporosarcina</taxon>
    </lineage>
</organism>
<sequence length="248" mass="28580">MKKIILPLVLLLLLYCGYDQAFADRGRQYYEEAGQIIWEIKTEEKVIALTFDDGPHRKYTPAILDLLKEHDAKATFFIVGTNAEKNPDIVLRMFEEGHELANHTYTHSSRMKVPNLVDEIKRTHETIFSITGYHTTLFRPVEGVYTDELVDAVAKEGYKIVMWSWHLDTLDWKNIGVKKIVNFVLDGAKEGNVILFHDGGGNRQQTVKSLETILPKLKQEGYRFVTISELMEIQTSTEDEKFVEQNND</sequence>
<dbReference type="EMBL" id="JBHTLT010000036">
    <property type="protein sequence ID" value="MFD1204938.1"/>
    <property type="molecule type" value="Genomic_DNA"/>
</dbReference>
<evidence type="ECO:0000259" key="1">
    <source>
        <dbReference type="PROSITE" id="PS51677"/>
    </source>
</evidence>
<evidence type="ECO:0000313" key="3">
    <source>
        <dbReference type="Proteomes" id="UP001597231"/>
    </source>
</evidence>
<dbReference type="Gene3D" id="3.20.20.370">
    <property type="entry name" value="Glycoside hydrolase/deacetylase"/>
    <property type="match status" value="1"/>
</dbReference>
<feature type="domain" description="NodB homology" evidence="1">
    <location>
        <begin position="45"/>
        <end position="225"/>
    </location>
</feature>
<dbReference type="CDD" id="cd10917">
    <property type="entry name" value="CE4_NodB_like_6s_7s"/>
    <property type="match status" value="1"/>
</dbReference>
<dbReference type="Pfam" id="PF01522">
    <property type="entry name" value="Polysacc_deac_1"/>
    <property type="match status" value="1"/>
</dbReference>
<dbReference type="EC" id="3.-.-.-" evidence="2"/>
<dbReference type="GO" id="GO:0016787">
    <property type="term" value="F:hydrolase activity"/>
    <property type="evidence" value="ECO:0007669"/>
    <property type="project" value="UniProtKB-KW"/>
</dbReference>
<dbReference type="InterPro" id="IPR011330">
    <property type="entry name" value="Glyco_hydro/deAcase_b/a-brl"/>
</dbReference>
<reference evidence="3" key="1">
    <citation type="journal article" date="2019" name="Int. J. Syst. Evol. Microbiol.">
        <title>The Global Catalogue of Microorganisms (GCM) 10K type strain sequencing project: providing services to taxonomists for standard genome sequencing and annotation.</title>
        <authorList>
            <consortium name="The Broad Institute Genomics Platform"/>
            <consortium name="The Broad Institute Genome Sequencing Center for Infectious Disease"/>
            <person name="Wu L."/>
            <person name="Ma J."/>
        </authorList>
    </citation>
    <scope>NUCLEOTIDE SEQUENCE [LARGE SCALE GENOMIC DNA]</scope>
    <source>
        <strain evidence="3">CCUG 53915</strain>
    </source>
</reference>
<keyword evidence="3" id="KW-1185">Reference proteome</keyword>
<accession>A0ABW3TYI9</accession>
<dbReference type="InterPro" id="IPR050248">
    <property type="entry name" value="Polysacc_deacetylase_ArnD"/>
</dbReference>
<protein>
    <submittedName>
        <fullName evidence="2">Polysaccharide deacetylase family protein</fullName>
        <ecNumber evidence="2">3.-.-.-</ecNumber>
    </submittedName>
</protein>
<dbReference type="PANTHER" id="PTHR10587">
    <property type="entry name" value="GLYCOSYL TRANSFERASE-RELATED"/>
    <property type="match status" value="1"/>
</dbReference>
<comment type="caution">
    <text evidence="2">The sequence shown here is derived from an EMBL/GenBank/DDBJ whole genome shotgun (WGS) entry which is preliminary data.</text>
</comment>
<dbReference type="InterPro" id="IPR002509">
    <property type="entry name" value="NODB_dom"/>
</dbReference>
<name>A0ABW3TYI9_9BACL</name>
<dbReference type="PROSITE" id="PS51677">
    <property type="entry name" value="NODB"/>
    <property type="match status" value="1"/>
</dbReference>
<dbReference type="RefSeq" id="WP_381480253.1">
    <property type="nucleotide sequence ID" value="NZ_JBHTLT010000036.1"/>
</dbReference>
<evidence type="ECO:0000313" key="2">
    <source>
        <dbReference type="EMBL" id="MFD1204938.1"/>
    </source>
</evidence>
<proteinExistence type="predicted"/>
<gene>
    <name evidence="2" type="ORF">ACFQ38_07465</name>
</gene>
<dbReference type="Proteomes" id="UP001597231">
    <property type="component" value="Unassembled WGS sequence"/>
</dbReference>
<dbReference type="SUPFAM" id="SSF88713">
    <property type="entry name" value="Glycoside hydrolase/deacetylase"/>
    <property type="match status" value="1"/>
</dbReference>